<evidence type="ECO:0000256" key="1">
    <source>
        <dbReference type="ARBA" id="ARBA00023015"/>
    </source>
</evidence>
<organism evidence="7 8">
    <name type="scientific">Mycolicibacterium frederiksbergense</name>
    <dbReference type="NCBI Taxonomy" id="117567"/>
    <lineage>
        <taxon>Bacteria</taxon>
        <taxon>Bacillati</taxon>
        <taxon>Actinomycetota</taxon>
        <taxon>Actinomycetes</taxon>
        <taxon>Mycobacteriales</taxon>
        <taxon>Mycobacteriaceae</taxon>
        <taxon>Mycolicibacterium</taxon>
    </lineage>
</organism>
<dbReference type="SUPFAM" id="SSF48498">
    <property type="entry name" value="Tetracyclin repressor-like, C-terminal domain"/>
    <property type="match status" value="1"/>
</dbReference>
<keyword evidence="8" id="KW-1185">Reference proteome</keyword>
<dbReference type="RefSeq" id="WP_168141267.1">
    <property type="nucleotide sequence ID" value="NZ_CP038799.1"/>
</dbReference>
<feature type="domain" description="HTH tetR-type" evidence="6">
    <location>
        <begin position="20"/>
        <end position="80"/>
    </location>
</feature>
<dbReference type="Pfam" id="PF00440">
    <property type="entry name" value="TetR_N"/>
    <property type="match status" value="1"/>
</dbReference>
<evidence type="ECO:0000313" key="8">
    <source>
        <dbReference type="Proteomes" id="UP000501849"/>
    </source>
</evidence>
<dbReference type="PANTHER" id="PTHR30055">
    <property type="entry name" value="HTH-TYPE TRANSCRIPTIONAL REGULATOR RUTR"/>
    <property type="match status" value="1"/>
</dbReference>
<evidence type="ECO:0000256" key="3">
    <source>
        <dbReference type="ARBA" id="ARBA00023163"/>
    </source>
</evidence>
<dbReference type="Gene3D" id="1.10.10.60">
    <property type="entry name" value="Homeodomain-like"/>
    <property type="match status" value="1"/>
</dbReference>
<gene>
    <name evidence="7" type="ORF">EXE63_06365</name>
</gene>
<dbReference type="Gene3D" id="1.10.357.10">
    <property type="entry name" value="Tetracycline Repressor, domain 2"/>
    <property type="match status" value="1"/>
</dbReference>
<name>A0A6H0S050_9MYCO</name>
<dbReference type="EMBL" id="CP038799">
    <property type="protein sequence ID" value="QIV80556.1"/>
    <property type="molecule type" value="Genomic_DNA"/>
</dbReference>
<protein>
    <submittedName>
        <fullName evidence="7">TetR/AcrR family transcriptional regulator</fullName>
    </submittedName>
</protein>
<dbReference type="PROSITE" id="PS50977">
    <property type="entry name" value="HTH_TETR_2"/>
    <property type="match status" value="1"/>
</dbReference>
<keyword evidence="1" id="KW-0805">Transcription regulation</keyword>
<proteinExistence type="predicted"/>
<evidence type="ECO:0000256" key="2">
    <source>
        <dbReference type="ARBA" id="ARBA00023125"/>
    </source>
</evidence>
<dbReference type="InterPro" id="IPR001647">
    <property type="entry name" value="HTH_TetR"/>
</dbReference>
<evidence type="ECO:0000259" key="6">
    <source>
        <dbReference type="PROSITE" id="PS50977"/>
    </source>
</evidence>
<dbReference type="Proteomes" id="UP000501849">
    <property type="component" value="Chromosome"/>
</dbReference>
<keyword evidence="2 4" id="KW-0238">DNA-binding</keyword>
<reference evidence="7 8" key="1">
    <citation type="submission" date="2019-04" db="EMBL/GenBank/DDBJ databases">
        <title>Draft, Whole-Genome Sequence of the Anthracene-degrading Mycobacterium frederiksbergense LB501T, Isolated from a Polycyclic Aromatic Hydrocarbon (PAH)-Contaminated Soil.</title>
        <authorList>
            <person name="Augelletti F."/>
        </authorList>
    </citation>
    <scope>NUCLEOTIDE SEQUENCE [LARGE SCALE GENOMIC DNA]</scope>
    <source>
        <strain evidence="7 8">LB 501T</strain>
    </source>
</reference>
<dbReference type="Pfam" id="PF16859">
    <property type="entry name" value="TetR_C_11"/>
    <property type="match status" value="1"/>
</dbReference>
<dbReference type="SUPFAM" id="SSF46689">
    <property type="entry name" value="Homeodomain-like"/>
    <property type="match status" value="1"/>
</dbReference>
<keyword evidence="3" id="KW-0804">Transcription</keyword>
<dbReference type="InterPro" id="IPR036271">
    <property type="entry name" value="Tet_transcr_reg_TetR-rel_C_sf"/>
</dbReference>
<evidence type="ECO:0000256" key="4">
    <source>
        <dbReference type="PROSITE-ProRule" id="PRU00335"/>
    </source>
</evidence>
<dbReference type="InterPro" id="IPR009057">
    <property type="entry name" value="Homeodomain-like_sf"/>
</dbReference>
<evidence type="ECO:0000256" key="5">
    <source>
        <dbReference type="SAM" id="MobiDB-lite"/>
    </source>
</evidence>
<feature type="DNA-binding region" description="H-T-H motif" evidence="4">
    <location>
        <begin position="43"/>
        <end position="62"/>
    </location>
</feature>
<feature type="region of interest" description="Disordered" evidence="5">
    <location>
        <begin position="1"/>
        <end position="21"/>
    </location>
</feature>
<dbReference type="GO" id="GO:0003700">
    <property type="term" value="F:DNA-binding transcription factor activity"/>
    <property type="evidence" value="ECO:0007669"/>
    <property type="project" value="TreeGrafter"/>
</dbReference>
<dbReference type="GO" id="GO:0000976">
    <property type="term" value="F:transcription cis-regulatory region binding"/>
    <property type="evidence" value="ECO:0007669"/>
    <property type="project" value="TreeGrafter"/>
</dbReference>
<sequence length="208" mass="21922">MVSGPDTARGGAQRGRPRSEAARHAVLTAAAELALAGGPAAATIDAIAKRAEVSRTTIYKWWPSAAAIVLEGLLDSVRDSITRPTGSTSVGAIVHHVSALFGILADPSVGPLLRNVIAASGFDPAIERALRDQWITPRRAAVADTLRGAVRRGELPADVDIEVAVDALVSPPYYRLMFGMPPLDDAAVHRLVQTVWQGCESRTTPGPH</sequence>
<dbReference type="KEGG" id="mfre:EXE63_06365"/>
<accession>A0A6H0S050</accession>
<dbReference type="InterPro" id="IPR050109">
    <property type="entry name" value="HTH-type_TetR-like_transc_reg"/>
</dbReference>
<dbReference type="PANTHER" id="PTHR30055:SF148">
    <property type="entry name" value="TETR-FAMILY TRANSCRIPTIONAL REGULATOR"/>
    <property type="match status" value="1"/>
</dbReference>
<evidence type="ECO:0000313" key="7">
    <source>
        <dbReference type="EMBL" id="QIV80556.1"/>
    </source>
</evidence>
<dbReference type="InterPro" id="IPR011075">
    <property type="entry name" value="TetR_C"/>
</dbReference>
<dbReference type="AlphaFoldDB" id="A0A6H0S050"/>